<keyword evidence="6" id="KW-0732">Signal</keyword>
<evidence type="ECO:0000256" key="1">
    <source>
        <dbReference type="ARBA" id="ARBA00001231"/>
    </source>
</evidence>
<evidence type="ECO:0000259" key="8">
    <source>
        <dbReference type="Pfam" id="PF00933"/>
    </source>
</evidence>
<evidence type="ECO:0000313" key="10">
    <source>
        <dbReference type="Proteomes" id="UP001597357"/>
    </source>
</evidence>
<comment type="similarity">
    <text evidence="2">Belongs to the glycosyl hydrolase 3 family.</text>
</comment>
<evidence type="ECO:0000256" key="3">
    <source>
        <dbReference type="ARBA" id="ARBA00012663"/>
    </source>
</evidence>
<dbReference type="PANTHER" id="PTHR30480">
    <property type="entry name" value="BETA-HEXOSAMINIDASE-RELATED"/>
    <property type="match status" value="1"/>
</dbReference>
<keyword evidence="4 9" id="KW-0378">Hydrolase</keyword>
<dbReference type="Pfam" id="PF00144">
    <property type="entry name" value="Beta-lactamase"/>
    <property type="match status" value="1"/>
</dbReference>
<dbReference type="EC" id="3.2.1.52" evidence="3"/>
<evidence type="ECO:0000259" key="7">
    <source>
        <dbReference type="Pfam" id="PF00144"/>
    </source>
</evidence>
<name>A0ABW5SCQ1_9FLAO</name>
<accession>A0ABW5SCQ1</accession>
<dbReference type="Proteomes" id="UP001597357">
    <property type="component" value="Unassembled WGS sequence"/>
</dbReference>
<reference evidence="10" key="1">
    <citation type="journal article" date="2019" name="Int. J. Syst. Evol. Microbiol.">
        <title>The Global Catalogue of Microorganisms (GCM) 10K type strain sequencing project: providing services to taxonomists for standard genome sequencing and annotation.</title>
        <authorList>
            <consortium name="The Broad Institute Genomics Platform"/>
            <consortium name="The Broad Institute Genome Sequencing Center for Infectious Disease"/>
            <person name="Wu L."/>
            <person name="Ma J."/>
        </authorList>
    </citation>
    <scope>NUCLEOTIDE SEQUENCE [LARGE SCALE GENOMIC DNA]</scope>
    <source>
        <strain evidence="10">KCTC 42255</strain>
    </source>
</reference>
<dbReference type="Gene3D" id="3.40.50.1700">
    <property type="entry name" value="Glycoside hydrolase family 3 C-terminal domain"/>
    <property type="match status" value="1"/>
</dbReference>
<dbReference type="InterPro" id="IPR017853">
    <property type="entry name" value="GH"/>
</dbReference>
<dbReference type="InterPro" id="IPR050226">
    <property type="entry name" value="NagZ_Beta-hexosaminidase"/>
</dbReference>
<dbReference type="SUPFAM" id="SSF56601">
    <property type="entry name" value="beta-lactamase/transpeptidase-like"/>
    <property type="match status" value="1"/>
</dbReference>
<evidence type="ECO:0000313" key="9">
    <source>
        <dbReference type="EMBL" id="MFD2697155.1"/>
    </source>
</evidence>
<dbReference type="Gene3D" id="3.40.710.10">
    <property type="entry name" value="DD-peptidase/beta-lactamase superfamily"/>
    <property type="match status" value="1"/>
</dbReference>
<proteinExistence type="inferred from homology"/>
<dbReference type="PRINTS" id="PR00133">
    <property type="entry name" value="GLHYDRLASE3"/>
</dbReference>
<evidence type="ECO:0000256" key="4">
    <source>
        <dbReference type="ARBA" id="ARBA00022801"/>
    </source>
</evidence>
<keyword evidence="5" id="KW-0326">Glycosidase</keyword>
<dbReference type="InterPro" id="IPR001466">
    <property type="entry name" value="Beta-lactam-related"/>
</dbReference>
<dbReference type="EMBL" id="JBHULZ010000023">
    <property type="protein sequence ID" value="MFD2697155.1"/>
    <property type="molecule type" value="Genomic_DNA"/>
</dbReference>
<keyword evidence="10" id="KW-1185">Reference proteome</keyword>
<dbReference type="InterPro" id="IPR019800">
    <property type="entry name" value="Glyco_hydro_3_AS"/>
</dbReference>
<sequence>MLRFFLIALAIFVGSQFSLNAQQKNPLEAKNPILQKAWVDSVYQNLTLDEKIGQLFMADVFSSKGKPAENNLAALIKNYHIGGIIFSKGGPGRQAKMHNRLQEKAKVPLLIGMDAEWGLAMRLDSTYSFPWNMTLGAIQDPDLIYEAGKQIAKHNKRLGVHFNFAPVVDVNINPANPIIGNRSFGENVQKITQQAIAFMQGMHSENVLSSAKHFPGHGDTHTDSHKSLPFLDFTRQRLDSVELFPFRELIKNGVSSIMVGHLNVPALQEDNIPTSLSKAVITDLLKTRYQYKGLIFTDALNMRGVADFDEPGEIDLAAFKAGNDILLISENIPAAHQRLKAAYVEKEITEERLAHSVKKILMAKYKAGLHEYKPIKLEGLHEDLNAHENDVIYEELIEKAITLIKNDKAILPVQDLEKKKIAYVKLGEDSGEAFLKTLNKYTQVDEVKADSLSELLEKLKAYNLVIVGHHTDNANPWKSYKYTLNEKIWLYEIARKNEVILASFARPYSIIDLKTTININAIILGYQNSKLAQEKVAQAIFGGLSVQGKLPVSLGKEFPEGTGFILSKVHRLSYGMPESVGMRSINFKEIDSILNDMVKKKMAPGAQVLIARKGRVVYDKNVGFHTYEKKKPVTSQSIYDLASLTKILATLPLVMEQYEKGILNLDTTLAELIEDFKDSNKANIDVKSMLSHYAQLKAWIPFYIGTLDSLTNKASKKYFRKERDLLHNIQVADKMFMRTDYADTLFNIIKESPLRTKKNYKYSDLPYYILKHYLEEYYEQSLADLTQKHFYEPLGANFTGYLPLNRFKKQQITPSEDDNYWREQRVQGYVHDQGAAMQGGVGGHAGLFSNANDVAKLMQVYLNGGTYGGKRFFKPSTISSFNTCYYCDEDVRRGVGFDKPQLGTIGPTCGCLSMNSFGHSGFTGTYAWADPEEQIVYVFLSNRTFPDAGNRLLITEDVRTKIQAIIYKAIIN</sequence>
<dbReference type="Pfam" id="PF00933">
    <property type="entry name" value="Glyco_hydro_3"/>
    <property type="match status" value="1"/>
</dbReference>
<feature type="signal peptide" evidence="6">
    <location>
        <begin position="1"/>
        <end position="21"/>
    </location>
</feature>
<dbReference type="SUPFAM" id="SSF51445">
    <property type="entry name" value="(Trans)glycosidases"/>
    <property type="match status" value="1"/>
</dbReference>
<dbReference type="SUPFAM" id="SSF52279">
    <property type="entry name" value="Beta-D-glucan exohydrolase, C-terminal domain"/>
    <property type="match status" value="1"/>
</dbReference>
<dbReference type="InterPro" id="IPR036962">
    <property type="entry name" value="Glyco_hydro_3_N_sf"/>
</dbReference>
<organism evidence="9 10">
    <name type="scientific">Mesonia sediminis</name>
    <dbReference type="NCBI Taxonomy" id="1703946"/>
    <lineage>
        <taxon>Bacteria</taxon>
        <taxon>Pseudomonadati</taxon>
        <taxon>Bacteroidota</taxon>
        <taxon>Flavobacteriia</taxon>
        <taxon>Flavobacteriales</taxon>
        <taxon>Flavobacteriaceae</taxon>
        <taxon>Mesonia</taxon>
    </lineage>
</organism>
<evidence type="ECO:0000256" key="6">
    <source>
        <dbReference type="SAM" id="SignalP"/>
    </source>
</evidence>
<evidence type="ECO:0000256" key="2">
    <source>
        <dbReference type="ARBA" id="ARBA00005336"/>
    </source>
</evidence>
<dbReference type="InterPro" id="IPR012338">
    <property type="entry name" value="Beta-lactam/transpept-like"/>
</dbReference>
<dbReference type="InterPro" id="IPR001764">
    <property type="entry name" value="Glyco_hydro_3_N"/>
</dbReference>
<gene>
    <name evidence="9" type="ORF">ACFSQ0_04050</name>
</gene>
<protein>
    <recommendedName>
        <fullName evidence="3">beta-N-acetylhexosaminidase</fullName>
        <ecNumber evidence="3">3.2.1.52</ecNumber>
    </recommendedName>
</protein>
<dbReference type="RefSeq" id="WP_379044487.1">
    <property type="nucleotide sequence ID" value="NZ_JBHULZ010000023.1"/>
</dbReference>
<feature type="domain" description="Glycoside hydrolase family 3 N-terminal" evidence="8">
    <location>
        <begin position="47"/>
        <end position="361"/>
    </location>
</feature>
<feature type="chain" id="PRO_5045222600" description="beta-N-acetylhexosaminidase" evidence="6">
    <location>
        <begin position="22"/>
        <end position="972"/>
    </location>
</feature>
<feature type="domain" description="Beta-lactamase-related" evidence="7">
    <location>
        <begin position="595"/>
        <end position="949"/>
    </location>
</feature>
<dbReference type="InterPro" id="IPR036881">
    <property type="entry name" value="Glyco_hydro_3_C_sf"/>
</dbReference>
<dbReference type="PROSITE" id="PS00775">
    <property type="entry name" value="GLYCOSYL_HYDROL_F3"/>
    <property type="match status" value="1"/>
</dbReference>
<dbReference type="Gene3D" id="3.20.20.300">
    <property type="entry name" value="Glycoside hydrolase, family 3, N-terminal domain"/>
    <property type="match status" value="1"/>
</dbReference>
<dbReference type="GO" id="GO:0016787">
    <property type="term" value="F:hydrolase activity"/>
    <property type="evidence" value="ECO:0007669"/>
    <property type="project" value="UniProtKB-KW"/>
</dbReference>
<evidence type="ECO:0000256" key="5">
    <source>
        <dbReference type="ARBA" id="ARBA00023295"/>
    </source>
</evidence>
<comment type="caution">
    <text evidence="9">The sequence shown here is derived from an EMBL/GenBank/DDBJ whole genome shotgun (WGS) entry which is preliminary data.</text>
</comment>
<comment type="catalytic activity">
    <reaction evidence="1">
        <text>Hydrolysis of terminal non-reducing N-acetyl-D-hexosamine residues in N-acetyl-beta-D-hexosaminides.</text>
        <dbReference type="EC" id="3.2.1.52"/>
    </reaction>
</comment>
<dbReference type="PANTHER" id="PTHR30480:SF13">
    <property type="entry name" value="BETA-HEXOSAMINIDASE"/>
    <property type="match status" value="1"/>
</dbReference>